<keyword evidence="5" id="KW-1185">Reference proteome</keyword>
<evidence type="ECO:0000313" key="5">
    <source>
        <dbReference type="Proteomes" id="UP000092598"/>
    </source>
</evidence>
<protein>
    <submittedName>
        <fullName evidence="4">Pyridoxamine 5'-phosphate oxidase</fullName>
    </submittedName>
</protein>
<sequence length="143" mass="15870">MTPTDPATPADPPSPATPPLRDRLAEERHAWLCTVRPDGSPHVTPVWFVFRDDTWWIGTDGGSVKVRNIEKSPRVSLTLEDGRFPVVAEGEAVPHSAPFPETVRAAFAAKYDGWDVSVPHRQDGDRILLEVPVRRWLLTGTAQ</sequence>
<dbReference type="InterPro" id="IPR052019">
    <property type="entry name" value="F420H2_bilvrd_red/Heme_oxyg"/>
</dbReference>
<dbReference type="InterPro" id="IPR012349">
    <property type="entry name" value="Split_barrel_FMN-bd"/>
</dbReference>
<evidence type="ECO:0000259" key="3">
    <source>
        <dbReference type="Pfam" id="PF01243"/>
    </source>
</evidence>
<dbReference type="GO" id="GO:0005829">
    <property type="term" value="C:cytosol"/>
    <property type="evidence" value="ECO:0007669"/>
    <property type="project" value="TreeGrafter"/>
</dbReference>
<dbReference type="GO" id="GO:0070967">
    <property type="term" value="F:coenzyme F420 binding"/>
    <property type="evidence" value="ECO:0007669"/>
    <property type="project" value="TreeGrafter"/>
</dbReference>
<reference evidence="4 5" key="1">
    <citation type="submission" date="2016-07" db="EMBL/GenBank/DDBJ databases">
        <title>Enhancement of antibiotic productionsby engineered nitrateutilization in actinobacteria.</title>
        <authorList>
            <person name="Meng S.C."/>
        </authorList>
    </citation>
    <scope>NUCLEOTIDE SEQUENCE [LARGE SCALE GENOMIC DNA]</scope>
    <source>
        <strain evidence="4 5">NRRL 2936</strain>
    </source>
</reference>
<dbReference type="PATRIC" id="fig|1915.4.peg.3415"/>
<feature type="domain" description="Pyridoxamine 5'-phosphate oxidase N-terminal" evidence="3">
    <location>
        <begin position="19"/>
        <end position="138"/>
    </location>
</feature>
<keyword evidence="1" id="KW-0560">Oxidoreductase</keyword>
<dbReference type="EMBL" id="CP016438">
    <property type="protein sequence ID" value="ANS65330.1"/>
    <property type="molecule type" value="Genomic_DNA"/>
</dbReference>
<dbReference type="SUPFAM" id="SSF50475">
    <property type="entry name" value="FMN-binding split barrel"/>
    <property type="match status" value="1"/>
</dbReference>
<name>A0A1B1M9L6_STRLN</name>
<feature type="region of interest" description="Disordered" evidence="2">
    <location>
        <begin position="1"/>
        <end position="20"/>
    </location>
</feature>
<dbReference type="Pfam" id="PF01243">
    <property type="entry name" value="PNPOx_N"/>
    <property type="match status" value="1"/>
</dbReference>
<organism evidence="4 5">
    <name type="scientific">Streptomyces lincolnensis</name>
    <dbReference type="NCBI Taxonomy" id="1915"/>
    <lineage>
        <taxon>Bacteria</taxon>
        <taxon>Bacillati</taxon>
        <taxon>Actinomycetota</taxon>
        <taxon>Actinomycetes</taxon>
        <taxon>Kitasatosporales</taxon>
        <taxon>Streptomycetaceae</taxon>
        <taxon>Streptomyces</taxon>
    </lineage>
</organism>
<proteinExistence type="predicted"/>
<feature type="compositionally biased region" description="Pro residues" evidence="2">
    <location>
        <begin position="9"/>
        <end position="18"/>
    </location>
</feature>
<dbReference type="NCBIfam" id="TIGR03618">
    <property type="entry name" value="Rv1155_F420"/>
    <property type="match status" value="1"/>
</dbReference>
<dbReference type="AlphaFoldDB" id="A0A1B1M9L6"/>
<dbReference type="PANTHER" id="PTHR35176">
    <property type="entry name" value="HEME OXYGENASE HI_0854-RELATED"/>
    <property type="match status" value="1"/>
</dbReference>
<evidence type="ECO:0000256" key="2">
    <source>
        <dbReference type="SAM" id="MobiDB-lite"/>
    </source>
</evidence>
<evidence type="ECO:0000313" key="4">
    <source>
        <dbReference type="EMBL" id="ANS65330.1"/>
    </source>
</evidence>
<evidence type="ECO:0000256" key="1">
    <source>
        <dbReference type="ARBA" id="ARBA00023002"/>
    </source>
</evidence>
<dbReference type="Gene3D" id="2.30.110.10">
    <property type="entry name" value="Electron Transport, Fmn-binding Protein, Chain A"/>
    <property type="match status" value="1"/>
</dbReference>
<dbReference type="Proteomes" id="UP000092598">
    <property type="component" value="Chromosome"/>
</dbReference>
<dbReference type="InterPro" id="IPR019920">
    <property type="entry name" value="F420-binding_dom_put"/>
</dbReference>
<dbReference type="PANTHER" id="PTHR35176:SF4">
    <property type="entry name" value="PYRIDOXAMINE 5'-PHOSPHATE OXIDASE-RELATED FMN-BINDING"/>
    <property type="match status" value="1"/>
</dbReference>
<dbReference type="STRING" id="1915.SLINC_3106"/>
<gene>
    <name evidence="4" type="ORF">SLINC_3106</name>
</gene>
<dbReference type="KEGG" id="sls:SLINC_3106"/>
<dbReference type="GO" id="GO:0016627">
    <property type="term" value="F:oxidoreductase activity, acting on the CH-CH group of donors"/>
    <property type="evidence" value="ECO:0007669"/>
    <property type="project" value="TreeGrafter"/>
</dbReference>
<dbReference type="RefSeq" id="WP_360080390.1">
    <property type="nucleotide sequence ID" value="NZ_JBEZCN010000010.1"/>
</dbReference>
<accession>A0A1B1M9L6</accession>
<dbReference type="InterPro" id="IPR011576">
    <property type="entry name" value="Pyridox_Oxase_N"/>
</dbReference>